<evidence type="ECO:0000256" key="3">
    <source>
        <dbReference type="ARBA" id="ARBA00023237"/>
    </source>
</evidence>
<dbReference type="EMBL" id="POWF01000001">
    <property type="protein sequence ID" value="PNQ75432.1"/>
    <property type="molecule type" value="Genomic_DNA"/>
</dbReference>
<dbReference type="InterPro" id="IPR036942">
    <property type="entry name" value="Beta-barrel_TonB_sf"/>
</dbReference>
<evidence type="ECO:0000256" key="2">
    <source>
        <dbReference type="ARBA" id="ARBA00023136"/>
    </source>
</evidence>
<name>A0A2K1E569_9FLAO</name>
<keyword evidence="2" id="KW-0472">Membrane</keyword>
<dbReference type="GO" id="GO:0009279">
    <property type="term" value="C:cell outer membrane"/>
    <property type="evidence" value="ECO:0007669"/>
    <property type="project" value="UniProtKB-SubCell"/>
</dbReference>
<sequence>MLLHDVLEAAEKKYGVQFNYAEDVIAGIHISPPADDLSIEDLIIFLETQSKLIFSRLNDSIILIKHHPKNLLCGYIKSSIDNLPIPLATLQKGTKGIVADNNGYFEISDYKPDDSYEIRALGHKSMILNLQDYDLNSCFTLLLEPDIQALSEIFISNYITKGISKLNNGSFNINIEEFEILPGLIDADVLNSVQAFPGILSVSETVSNINIRGGSHDQNLILWDNIKMYQSGHFFGLISMYNPQITQNVSLFKNGTDVAFSDGVSGTIAMYTEKKLNKTFNGSIGINLIDANGFADLPLGKKSSLQIAARKSISDFTKTPAYDQFFKRISQNNELQNDINSDQEFDFYDASLRWIYKINDKNELRLNFINVSNNLVFNENEIVNTVETSRESSVSQSSIAGGLQYLRKWNSKFNTTLEVYETDYKLESINANITESQRFLQKNQVSETSVKLIAEQKLNEKSHATFGYHFTETEVTNLDDVDVPRYKLLVSEVLREHSAFAKLNWKTLNKKTHVDLGFRYAYLDEFQKHILEPRLSVTHKLSNSLSIEALGEFKHQNTSQIINFQNDFLGVEKRRWQLTDNDSIPIIKSKQLSLGINFDNNDFLLSVEGYYKKVNGITSQSQGFQNDFEFAKTSGNYEVYGIDFLTRKRFDAFNLWLSYSYMDNKYHFKELYEDGFPSNFDITHAITFGSSYTINKFKLAAGLNWRTGKPLTEPIDGNDVVNNTINYAAPNSSSLESYFRVDLSALYYLDIGKKLKGQFGASVWNVFGKDNVINRYYRLSNVNLVEINELSLGFVPNVSARILF</sequence>
<proteinExistence type="predicted"/>
<dbReference type="Proteomes" id="UP000236641">
    <property type="component" value="Unassembled WGS sequence"/>
</dbReference>
<evidence type="ECO:0000313" key="4">
    <source>
        <dbReference type="EMBL" id="PNQ75432.1"/>
    </source>
</evidence>
<dbReference type="Gene3D" id="2.40.170.20">
    <property type="entry name" value="TonB-dependent receptor, beta-barrel domain"/>
    <property type="match status" value="1"/>
</dbReference>
<evidence type="ECO:0000313" key="5">
    <source>
        <dbReference type="Proteomes" id="UP000236641"/>
    </source>
</evidence>
<protein>
    <submittedName>
        <fullName evidence="4">TonB-dependent receptor</fullName>
    </submittedName>
</protein>
<keyword evidence="4" id="KW-0675">Receptor</keyword>
<keyword evidence="3" id="KW-0998">Cell outer membrane</keyword>
<organism evidence="4 5">
    <name type="scientific">Hanstruepera neustonica</name>
    <dbReference type="NCBI Taxonomy" id="1445657"/>
    <lineage>
        <taxon>Bacteria</taxon>
        <taxon>Pseudomonadati</taxon>
        <taxon>Bacteroidota</taxon>
        <taxon>Flavobacteriia</taxon>
        <taxon>Flavobacteriales</taxon>
        <taxon>Flavobacteriaceae</taxon>
        <taxon>Hanstruepera</taxon>
    </lineage>
</organism>
<comment type="subcellular location">
    <subcellularLocation>
        <location evidence="1">Cell outer membrane</location>
    </subcellularLocation>
</comment>
<accession>A0A2K1E569</accession>
<reference evidence="4 5" key="1">
    <citation type="submission" date="2018-01" db="EMBL/GenBank/DDBJ databases">
        <title>The draft genome of Hanstruepera neustonica JCM19743.</title>
        <authorList>
            <person name="He R.-H."/>
            <person name="Du Z.-J."/>
        </authorList>
    </citation>
    <scope>NUCLEOTIDE SEQUENCE [LARGE SCALE GENOMIC DNA]</scope>
    <source>
        <strain evidence="4 5">JCM19743</strain>
    </source>
</reference>
<dbReference type="OrthoDB" id="9803050at2"/>
<evidence type="ECO:0000256" key="1">
    <source>
        <dbReference type="ARBA" id="ARBA00004442"/>
    </source>
</evidence>
<keyword evidence="5" id="KW-1185">Reference proteome</keyword>
<dbReference type="AlphaFoldDB" id="A0A2K1E569"/>
<dbReference type="SUPFAM" id="SSF56935">
    <property type="entry name" value="Porins"/>
    <property type="match status" value="1"/>
</dbReference>
<gene>
    <name evidence="4" type="ORF">C1T31_00585</name>
</gene>
<comment type="caution">
    <text evidence="4">The sequence shown here is derived from an EMBL/GenBank/DDBJ whole genome shotgun (WGS) entry which is preliminary data.</text>
</comment>